<dbReference type="OrthoDB" id="288942at2759"/>
<organism evidence="1 2">
    <name type="scientific">Karstenula rhodostoma CBS 690.94</name>
    <dbReference type="NCBI Taxonomy" id="1392251"/>
    <lineage>
        <taxon>Eukaryota</taxon>
        <taxon>Fungi</taxon>
        <taxon>Dikarya</taxon>
        <taxon>Ascomycota</taxon>
        <taxon>Pezizomycotina</taxon>
        <taxon>Dothideomycetes</taxon>
        <taxon>Pleosporomycetidae</taxon>
        <taxon>Pleosporales</taxon>
        <taxon>Massarineae</taxon>
        <taxon>Didymosphaeriaceae</taxon>
        <taxon>Karstenula</taxon>
    </lineage>
</organism>
<dbReference type="EMBL" id="MU001493">
    <property type="protein sequence ID" value="KAF2450674.1"/>
    <property type="molecule type" value="Genomic_DNA"/>
</dbReference>
<evidence type="ECO:0000313" key="1">
    <source>
        <dbReference type="EMBL" id="KAF2450674.1"/>
    </source>
</evidence>
<evidence type="ECO:0000313" key="2">
    <source>
        <dbReference type="Proteomes" id="UP000799764"/>
    </source>
</evidence>
<proteinExistence type="predicted"/>
<sequence>MIDQEFKLRLGIPKEFPRTHEETFRRRAHVWPGTHAQSQQRGSYHCHNSDGLDNCNCMSARSQPQEDCAFFGRPIEPLAFYLPAFTGVNQQKQCPLYGILPKEIRDMVFVYALADNGAPAPNSENKFRGATGVASDVARIDIACTLLQTCRAVYLEAYRLPLLLNGYISYHESGPSRPDLTRLAPWQYALIQRVDCSLQQVGLESGGFQAELDKWYPALRHSGAYVAPHFYSYNRRWKRTEGVLPSHCFGLTTFGEDVDGWCPEDGDKVTLPNACQSRDYDPEIGHYYLQTQDNFIARAMVARPLIHLTIRLPHTDWWTWTDKPNSNSGEEQLALDPACGLMERPFLADMLSLATQRRAGQHPAYDGSWGTAIGNLPDLKALELILETFLEKKSQLEVVVDCAKTWKFPLTDTPYELVCDGKVEELKWTKAASKENWETTTGTALRPEFPYNRDTFT</sequence>
<accession>A0A9P4PXG2</accession>
<keyword evidence="2" id="KW-1185">Reference proteome</keyword>
<comment type="caution">
    <text evidence="1">The sequence shown here is derived from an EMBL/GenBank/DDBJ whole genome shotgun (WGS) entry which is preliminary data.</text>
</comment>
<dbReference type="Proteomes" id="UP000799764">
    <property type="component" value="Unassembled WGS sequence"/>
</dbReference>
<dbReference type="AlphaFoldDB" id="A0A9P4PXG2"/>
<name>A0A9P4PXG2_9PLEO</name>
<protein>
    <submittedName>
        <fullName evidence="1">Uncharacterized protein</fullName>
    </submittedName>
</protein>
<gene>
    <name evidence="1" type="ORF">P171DRAFT_468924</name>
</gene>
<reference evidence="1" key="1">
    <citation type="journal article" date="2020" name="Stud. Mycol.">
        <title>101 Dothideomycetes genomes: a test case for predicting lifestyles and emergence of pathogens.</title>
        <authorList>
            <person name="Haridas S."/>
            <person name="Albert R."/>
            <person name="Binder M."/>
            <person name="Bloem J."/>
            <person name="Labutti K."/>
            <person name="Salamov A."/>
            <person name="Andreopoulos B."/>
            <person name="Baker S."/>
            <person name="Barry K."/>
            <person name="Bills G."/>
            <person name="Bluhm B."/>
            <person name="Cannon C."/>
            <person name="Castanera R."/>
            <person name="Culley D."/>
            <person name="Daum C."/>
            <person name="Ezra D."/>
            <person name="Gonzalez J."/>
            <person name="Henrissat B."/>
            <person name="Kuo A."/>
            <person name="Liang C."/>
            <person name="Lipzen A."/>
            <person name="Lutzoni F."/>
            <person name="Magnuson J."/>
            <person name="Mondo S."/>
            <person name="Nolan M."/>
            <person name="Ohm R."/>
            <person name="Pangilinan J."/>
            <person name="Park H.-J."/>
            <person name="Ramirez L."/>
            <person name="Alfaro M."/>
            <person name="Sun H."/>
            <person name="Tritt A."/>
            <person name="Yoshinaga Y."/>
            <person name="Zwiers L.-H."/>
            <person name="Turgeon B."/>
            <person name="Goodwin S."/>
            <person name="Spatafora J."/>
            <person name="Crous P."/>
            <person name="Grigoriev I."/>
        </authorList>
    </citation>
    <scope>NUCLEOTIDE SEQUENCE</scope>
    <source>
        <strain evidence="1">CBS 690.94</strain>
    </source>
</reference>